<dbReference type="Proteomes" id="UP000217895">
    <property type="component" value="Chromosome"/>
</dbReference>
<dbReference type="InterPro" id="IPR011990">
    <property type="entry name" value="TPR-like_helical_dom_sf"/>
</dbReference>
<name>A0A1Z4JED1_LEPBY</name>
<dbReference type="PANTHER" id="PTHR36761">
    <property type="entry name" value="ORF03 PROTEIN"/>
    <property type="match status" value="1"/>
</dbReference>
<feature type="transmembrane region" description="Helical" evidence="2">
    <location>
        <begin position="158"/>
        <end position="177"/>
    </location>
</feature>
<dbReference type="Gene3D" id="1.25.40.10">
    <property type="entry name" value="Tetratricopeptide repeat domain"/>
    <property type="match status" value="1"/>
</dbReference>
<evidence type="ECO:0000256" key="1">
    <source>
        <dbReference type="SAM" id="MobiDB-lite"/>
    </source>
</evidence>
<keyword evidence="2" id="KW-0812">Transmembrane</keyword>
<evidence type="ECO:0000256" key="2">
    <source>
        <dbReference type="SAM" id="Phobius"/>
    </source>
</evidence>
<sequence>MTTEQKELAQREYQAGKAAFERGDYRQAVTALERSNALVEPGSKLGGEMQIWLVTAYEAAGQRTEAITLCRKACQHPDLTTRKQGKRLLYILEAPRLKTRPEWLTEIPNLEGIDENESDRDFGRSKFAPTKPTRRVEPKKPIVPEEVDLSQVNTQDNAFIWVALIAAIAIIAGLVWLS</sequence>
<keyword evidence="2" id="KW-0472">Membrane</keyword>
<accession>A0A1Z4JED1</accession>
<keyword evidence="4" id="KW-1185">Reference proteome</keyword>
<dbReference type="AlphaFoldDB" id="A0A1Z4JED1"/>
<dbReference type="SUPFAM" id="SSF48452">
    <property type="entry name" value="TPR-like"/>
    <property type="match status" value="1"/>
</dbReference>
<dbReference type="PANTHER" id="PTHR36761:SF2">
    <property type="entry name" value="ORF03 PROTEIN"/>
    <property type="match status" value="1"/>
</dbReference>
<proteinExistence type="predicted"/>
<evidence type="ECO:0000313" key="3">
    <source>
        <dbReference type="EMBL" id="BAY55013.1"/>
    </source>
</evidence>
<feature type="region of interest" description="Disordered" evidence="1">
    <location>
        <begin position="115"/>
        <end position="139"/>
    </location>
</feature>
<gene>
    <name evidence="3" type="ORF">NIES2135_18340</name>
</gene>
<reference evidence="3 4" key="1">
    <citation type="submission" date="2017-06" db="EMBL/GenBank/DDBJ databases">
        <title>Genome sequencing of cyanobaciteial culture collection at National Institute for Environmental Studies (NIES).</title>
        <authorList>
            <person name="Hirose Y."/>
            <person name="Shimura Y."/>
            <person name="Fujisawa T."/>
            <person name="Nakamura Y."/>
            <person name="Kawachi M."/>
        </authorList>
    </citation>
    <scope>NUCLEOTIDE SEQUENCE [LARGE SCALE GENOMIC DNA]</scope>
    <source>
        <strain evidence="3 4">NIES-2135</strain>
    </source>
</reference>
<evidence type="ECO:0000313" key="4">
    <source>
        <dbReference type="Proteomes" id="UP000217895"/>
    </source>
</evidence>
<dbReference type="EMBL" id="AP018203">
    <property type="protein sequence ID" value="BAY55013.1"/>
    <property type="molecule type" value="Genomic_DNA"/>
</dbReference>
<organism evidence="3 4">
    <name type="scientific">Leptolyngbya boryana NIES-2135</name>
    <dbReference type="NCBI Taxonomy" id="1973484"/>
    <lineage>
        <taxon>Bacteria</taxon>
        <taxon>Bacillati</taxon>
        <taxon>Cyanobacteriota</taxon>
        <taxon>Cyanophyceae</taxon>
        <taxon>Leptolyngbyales</taxon>
        <taxon>Leptolyngbyaceae</taxon>
        <taxon>Leptolyngbya group</taxon>
        <taxon>Leptolyngbya</taxon>
    </lineage>
</organism>
<protein>
    <recommendedName>
        <fullName evidence="5">Tetratricopeptide repeat protein</fullName>
    </recommendedName>
</protein>
<keyword evidence="2" id="KW-1133">Transmembrane helix</keyword>
<evidence type="ECO:0008006" key="5">
    <source>
        <dbReference type="Google" id="ProtNLM"/>
    </source>
</evidence>